<evidence type="ECO:0000313" key="1">
    <source>
        <dbReference type="EMBL" id="KKK90979.1"/>
    </source>
</evidence>
<organism evidence="1">
    <name type="scientific">marine sediment metagenome</name>
    <dbReference type="NCBI Taxonomy" id="412755"/>
    <lineage>
        <taxon>unclassified sequences</taxon>
        <taxon>metagenomes</taxon>
        <taxon>ecological metagenomes</taxon>
    </lineage>
</organism>
<dbReference type="EMBL" id="LAZR01048856">
    <property type="protein sequence ID" value="KKK90979.1"/>
    <property type="molecule type" value="Genomic_DNA"/>
</dbReference>
<gene>
    <name evidence="1" type="ORF">LCGC14_2717550</name>
</gene>
<protein>
    <submittedName>
        <fullName evidence="1">Uncharacterized protein</fullName>
    </submittedName>
</protein>
<name>A0A0F9BK53_9ZZZZ</name>
<sequence>MTDDVSESLVNEIVRRVVGAMDDRA</sequence>
<feature type="non-terminal residue" evidence="1">
    <location>
        <position position="25"/>
    </location>
</feature>
<dbReference type="AlphaFoldDB" id="A0A0F9BK53"/>
<comment type="caution">
    <text evidence="1">The sequence shown here is derived from an EMBL/GenBank/DDBJ whole genome shotgun (WGS) entry which is preliminary data.</text>
</comment>
<accession>A0A0F9BK53</accession>
<proteinExistence type="predicted"/>
<reference evidence="1" key="1">
    <citation type="journal article" date="2015" name="Nature">
        <title>Complex archaea that bridge the gap between prokaryotes and eukaryotes.</title>
        <authorList>
            <person name="Spang A."/>
            <person name="Saw J.H."/>
            <person name="Jorgensen S.L."/>
            <person name="Zaremba-Niedzwiedzka K."/>
            <person name="Martijn J."/>
            <person name="Lind A.E."/>
            <person name="van Eijk R."/>
            <person name="Schleper C."/>
            <person name="Guy L."/>
            <person name="Ettema T.J."/>
        </authorList>
    </citation>
    <scope>NUCLEOTIDE SEQUENCE</scope>
</reference>